<dbReference type="EMBL" id="AOIB01000031">
    <property type="protein sequence ID" value="ELY55458.1"/>
    <property type="molecule type" value="Genomic_DNA"/>
</dbReference>
<accession>L9X4E3</accession>
<evidence type="ECO:0008006" key="3">
    <source>
        <dbReference type="Google" id="ProtNLM"/>
    </source>
</evidence>
<reference evidence="1 2" key="1">
    <citation type="journal article" date="2014" name="PLoS Genet.">
        <title>Phylogenetically driven sequencing of extremely halophilic archaea reveals strategies for static and dynamic osmo-response.</title>
        <authorList>
            <person name="Becker E.A."/>
            <person name="Seitzer P.M."/>
            <person name="Tritt A."/>
            <person name="Larsen D."/>
            <person name="Krusor M."/>
            <person name="Yao A.I."/>
            <person name="Wu D."/>
            <person name="Madern D."/>
            <person name="Eisen J.A."/>
            <person name="Darling A.E."/>
            <person name="Facciotti M.T."/>
        </authorList>
    </citation>
    <scope>NUCLEOTIDE SEQUENCE [LARGE SCALE GENOMIC DNA]</scope>
    <source>
        <strain evidence="1 2">DSM 10524</strain>
    </source>
</reference>
<gene>
    <name evidence="1" type="ORF">C491_17132</name>
</gene>
<dbReference type="AlphaFoldDB" id="L9X4E3"/>
<comment type="caution">
    <text evidence="1">The sequence shown here is derived from an EMBL/GenBank/DDBJ whole genome shotgun (WGS) entry which is preliminary data.</text>
</comment>
<dbReference type="Proteomes" id="UP000011688">
    <property type="component" value="Unassembled WGS sequence"/>
</dbReference>
<keyword evidence="2" id="KW-1185">Reference proteome</keyword>
<sequence length="93" mass="10952">MTERETPIYEPGDVVYGVDPYKGDEAARPWLIISNHDGRPFRRRFWVVLIVETEVPSVYFRSRSHVAISCWNRSIHSRFSCNTSYTRSWSMVP</sequence>
<organism evidence="1 2">
    <name type="scientific">Natronococcus amylolyticus DSM 10524</name>
    <dbReference type="NCBI Taxonomy" id="1227497"/>
    <lineage>
        <taxon>Archaea</taxon>
        <taxon>Methanobacteriati</taxon>
        <taxon>Methanobacteriota</taxon>
        <taxon>Stenosarchaea group</taxon>
        <taxon>Halobacteria</taxon>
        <taxon>Halobacteriales</taxon>
        <taxon>Natrialbaceae</taxon>
        <taxon>Natronococcus</taxon>
    </lineage>
</organism>
<evidence type="ECO:0000313" key="1">
    <source>
        <dbReference type="EMBL" id="ELY55458.1"/>
    </source>
</evidence>
<proteinExistence type="predicted"/>
<protein>
    <recommendedName>
        <fullName evidence="3">PemK family protein</fullName>
    </recommendedName>
</protein>
<evidence type="ECO:0000313" key="2">
    <source>
        <dbReference type="Proteomes" id="UP000011688"/>
    </source>
</evidence>
<dbReference type="eggNOG" id="arCOG03403">
    <property type="taxonomic scope" value="Archaea"/>
</dbReference>
<name>L9X4E3_9EURY</name>